<dbReference type="InterPro" id="IPR035992">
    <property type="entry name" value="Ricin_B-like_lectins"/>
</dbReference>
<dbReference type="Proteomes" id="UP000612746">
    <property type="component" value="Unassembled WGS sequence"/>
</dbReference>
<gene>
    <name evidence="1" type="ORF">INT44_003224</name>
</gene>
<keyword evidence="2" id="KW-1185">Reference proteome</keyword>
<name>A0A8H7UID6_9FUNG</name>
<dbReference type="SUPFAM" id="SSF50370">
    <property type="entry name" value="Ricin B-like lectins"/>
    <property type="match status" value="1"/>
</dbReference>
<proteinExistence type="predicted"/>
<dbReference type="OrthoDB" id="2345540at2759"/>
<accession>A0A8H7UID6</accession>
<sequence length="311" mass="35838">MTPTDRWFMIKSVMDGSIISCDRSRSSDFLRSQVYVYPIPQHVDAEYWRWKGSFIENKKTGLVLDIRKGMVSWRLRLIEDTEICLYYAKPQEHAINQQWAIRNVVDEYNREQPGYFIYSLSNEEWVIDLDIHAVGSEEGAKLVLYPAKTFDSVNQQWEFIEADTNAPLHDSTSKRSSMKSLDLVKNEDMTEYRRCSQSSMGSHSSDMSMEALKECHHRAYLENDPHLSNRTIAMAAAHFALTQWKLDMAKMNPSVIVEHSEKIQHELQACAAQQASNLFDKSDTLSSDRTTATKMAIAIVTQFYAHQPHTP</sequence>
<dbReference type="AlphaFoldDB" id="A0A8H7UID6"/>
<evidence type="ECO:0008006" key="3">
    <source>
        <dbReference type="Google" id="ProtNLM"/>
    </source>
</evidence>
<comment type="caution">
    <text evidence="1">The sequence shown here is derived from an EMBL/GenBank/DDBJ whole genome shotgun (WGS) entry which is preliminary data.</text>
</comment>
<protein>
    <recommendedName>
        <fullName evidence="3">Carbohydrate-binding module family 13 protein</fullName>
    </recommendedName>
</protein>
<dbReference type="Gene3D" id="2.80.10.50">
    <property type="match status" value="1"/>
</dbReference>
<organism evidence="1 2">
    <name type="scientific">Umbelopsis vinacea</name>
    <dbReference type="NCBI Taxonomy" id="44442"/>
    <lineage>
        <taxon>Eukaryota</taxon>
        <taxon>Fungi</taxon>
        <taxon>Fungi incertae sedis</taxon>
        <taxon>Mucoromycota</taxon>
        <taxon>Mucoromycotina</taxon>
        <taxon>Umbelopsidomycetes</taxon>
        <taxon>Umbelopsidales</taxon>
        <taxon>Umbelopsidaceae</taxon>
        <taxon>Umbelopsis</taxon>
    </lineage>
</organism>
<dbReference type="EMBL" id="JAEPRA010000004">
    <property type="protein sequence ID" value="KAG2186996.1"/>
    <property type="molecule type" value="Genomic_DNA"/>
</dbReference>
<reference evidence="1" key="1">
    <citation type="submission" date="2020-12" db="EMBL/GenBank/DDBJ databases">
        <title>Metabolic potential, ecology and presence of endohyphal bacteria is reflected in genomic diversity of Mucoromycotina.</title>
        <authorList>
            <person name="Muszewska A."/>
            <person name="Okrasinska A."/>
            <person name="Steczkiewicz K."/>
            <person name="Drgas O."/>
            <person name="Orlowska M."/>
            <person name="Perlinska-Lenart U."/>
            <person name="Aleksandrzak-Piekarczyk T."/>
            <person name="Szatraj K."/>
            <person name="Zielenkiewicz U."/>
            <person name="Pilsyk S."/>
            <person name="Malc E."/>
            <person name="Mieczkowski P."/>
            <person name="Kruszewska J.S."/>
            <person name="Biernat P."/>
            <person name="Pawlowska J."/>
        </authorList>
    </citation>
    <scope>NUCLEOTIDE SEQUENCE</scope>
    <source>
        <strain evidence="1">WA0000051536</strain>
    </source>
</reference>
<evidence type="ECO:0000313" key="1">
    <source>
        <dbReference type="EMBL" id="KAG2186996.1"/>
    </source>
</evidence>
<evidence type="ECO:0000313" key="2">
    <source>
        <dbReference type="Proteomes" id="UP000612746"/>
    </source>
</evidence>